<proteinExistence type="predicted"/>
<keyword evidence="1" id="KW-1133">Transmembrane helix</keyword>
<organism evidence="2 3">
    <name type="scientific">Paenisporosarcina macmurdoensis</name>
    <dbReference type="NCBI Taxonomy" id="212659"/>
    <lineage>
        <taxon>Bacteria</taxon>
        <taxon>Bacillati</taxon>
        <taxon>Bacillota</taxon>
        <taxon>Bacilli</taxon>
        <taxon>Bacillales</taxon>
        <taxon>Caryophanaceae</taxon>
        <taxon>Paenisporosarcina</taxon>
    </lineage>
</organism>
<name>A0ABW1L8B8_9BACL</name>
<reference evidence="3" key="1">
    <citation type="journal article" date="2019" name="Int. J. Syst. Evol. Microbiol.">
        <title>The Global Catalogue of Microorganisms (GCM) 10K type strain sequencing project: providing services to taxonomists for standard genome sequencing and annotation.</title>
        <authorList>
            <consortium name="The Broad Institute Genomics Platform"/>
            <consortium name="The Broad Institute Genome Sequencing Center for Infectious Disease"/>
            <person name="Wu L."/>
            <person name="Ma J."/>
        </authorList>
    </citation>
    <scope>NUCLEOTIDE SEQUENCE [LARGE SCALE GENOMIC DNA]</scope>
    <source>
        <strain evidence="3">CCUG 54527</strain>
    </source>
</reference>
<dbReference type="RefSeq" id="WP_377734166.1">
    <property type="nucleotide sequence ID" value="NZ_JBHSRI010000018.1"/>
</dbReference>
<protein>
    <submittedName>
        <fullName evidence="2">DUF5412 family protein</fullName>
    </submittedName>
</protein>
<dbReference type="InterPro" id="IPR035406">
    <property type="entry name" value="DUF5412"/>
</dbReference>
<evidence type="ECO:0000256" key="1">
    <source>
        <dbReference type="SAM" id="Phobius"/>
    </source>
</evidence>
<feature type="transmembrane region" description="Helical" evidence="1">
    <location>
        <begin position="10"/>
        <end position="29"/>
    </location>
</feature>
<keyword evidence="3" id="KW-1185">Reference proteome</keyword>
<gene>
    <name evidence="2" type="ORF">ACFPYN_11030</name>
</gene>
<dbReference type="Pfam" id="PF17428">
    <property type="entry name" value="DUF5412"/>
    <property type="match status" value="1"/>
</dbReference>
<sequence>MKNRKMFRRFFYLIIAFYIVAIGSTYYYLKHYPKLTSIDVSELEKLTTLISPDREKVLTIYLGGGMMLYSDFTYIGEVQELNRSYNIFLMPGKDFNVQWVDEDHISIDGKLINIESTYDFRQDKDK</sequence>
<comment type="caution">
    <text evidence="2">The sequence shown here is derived from an EMBL/GenBank/DDBJ whole genome shotgun (WGS) entry which is preliminary data.</text>
</comment>
<accession>A0ABW1L8B8</accession>
<keyword evidence="1" id="KW-0472">Membrane</keyword>
<dbReference type="EMBL" id="JBHSRI010000018">
    <property type="protein sequence ID" value="MFC6039954.1"/>
    <property type="molecule type" value="Genomic_DNA"/>
</dbReference>
<evidence type="ECO:0000313" key="2">
    <source>
        <dbReference type="EMBL" id="MFC6039954.1"/>
    </source>
</evidence>
<evidence type="ECO:0000313" key="3">
    <source>
        <dbReference type="Proteomes" id="UP001596170"/>
    </source>
</evidence>
<keyword evidence="1" id="KW-0812">Transmembrane</keyword>
<dbReference type="Proteomes" id="UP001596170">
    <property type="component" value="Unassembled WGS sequence"/>
</dbReference>